<dbReference type="AlphaFoldDB" id="A0A8S1SAA9"/>
<evidence type="ECO:0000313" key="2">
    <source>
        <dbReference type="Proteomes" id="UP000683925"/>
    </source>
</evidence>
<dbReference type="EMBL" id="CAJJDP010000006">
    <property type="protein sequence ID" value="CAD8135989.1"/>
    <property type="molecule type" value="Genomic_DNA"/>
</dbReference>
<organism evidence="1 2">
    <name type="scientific">Paramecium octaurelia</name>
    <dbReference type="NCBI Taxonomy" id="43137"/>
    <lineage>
        <taxon>Eukaryota</taxon>
        <taxon>Sar</taxon>
        <taxon>Alveolata</taxon>
        <taxon>Ciliophora</taxon>
        <taxon>Intramacronucleata</taxon>
        <taxon>Oligohymenophorea</taxon>
        <taxon>Peniculida</taxon>
        <taxon>Parameciidae</taxon>
        <taxon>Paramecium</taxon>
    </lineage>
</organism>
<reference evidence="1" key="1">
    <citation type="submission" date="2021-01" db="EMBL/GenBank/DDBJ databases">
        <authorList>
            <consortium name="Genoscope - CEA"/>
            <person name="William W."/>
        </authorList>
    </citation>
    <scope>NUCLEOTIDE SEQUENCE</scope>
</reference>
<protein>
    <submittedName>
        <fullName evidence="1">Uncharacterized protein</fullName>
    </submittedName>
</protein>
<sequence length="149" mass="17072">MKGNLIEADQMNGLENLIGLELVNSSQTKRKEKGNVIVIDENDGLELIKDLKLKDTGQNSLKKSINTTKNNISKSVEHNKQLLKCNSSFQENLRVKQKKTFANLKKETEIQTDNICDIKKLEIFHLLKISQNFILSMHSLTEKIIKMYV</sequence>
<keyword evidence="2" id="KW-1185">Reference proteome</keyword>
<name>A0A8S1SAA9_PAROT</name>
<accession>A0A8S1SAA9</accession>
<evidence type="ECO:0000313" key="1">
    <source>
        <dbReference type="EMBL" id="CAD8135989.1"/>
    </source>
</evidence>
<proteinExistence type="predicted"/>
<dbReference type="OrthoDB" id="10469931at2759"/>
<dbReference type="Proteomes" id="UP000683925">
    <property type="component" value="Unassembled WGS sequence"/>
</dbReference>
<comment type="caution">
    <text evidence="1">The sequence shown here is derived from an EMBL/GenBank/DDBJ whole genome shotgun (WGS) entry which is preliminary data.</text>
</comment>
<gene>
    <name evidence="1" type="ORF">POCTA_138.1.T0070132</name>
</gene>